<dbReference type="InterPro" id="IPR023401">
    <property type="entry name" value="ODC_N"/>
</dbReference>
<dbReference type="AlphaFoldDB" id="A0A371PFT3"/>
<reference evidence="1 2" key="1">
    <citation type="submission" date="2018-08" db="EMBL/GenBank/DDBJ databases">
        <title>Paenibacillus sp. M4BSY-1, whole genome shotgun sequence.</title>
        <authorList>
            <person name="Tuo L."/>
        </authorList>
    </citation>
    <scope>NUCLEOTIDE SEQUENCE [LARGE SCALE GENOMIC DNA]</scope>
    <source>
        <strain evidence="1 2">M4BSY-1</strain>
    </source>
</reference>
<dbReference type="InterPro" id="IPR036291">
    <property type="entry name" value="NAD(P)-bd_dom_sf"/>
</dbReference>
<dbReference type="SUPFAM" id="SSF51735">
    <property type="entry name" value="NAD(P)-binding Rossmann-fold domains"/>
    <property type="match status" value="1"/>
</dbReference>
<keyword evidence="2" id="KW-1185">Reference proteome</keyword>
<dbReference type="Proteomes" id="UP000261905">
    <property type="component" value="Unassembled WGS sequence"/>
</dbReference>
<proteinExistence type="predicted"/>
<dbReference type="Gene3D" id="3.30.1780.10">
    <property type="entry name" value="ornithine cyclodeaminase, domain 1"/>
    <property type="match status" value="1"/>
</dbReference>
<name>A0A371PFT3_9BACL</name>
<protein>
    <submittedName>
        <fullName evidence="1">2,3-diaminopropionate biosynthesis protein SbnB</fullName>
    </submittedName>
</protein>
<evidence type="ECO:0000313" key="2">
    <source>
        <dbReference type="Proteomes" id="UP000261905"/>
    </source>
</evidence>
<accession>A0A371PFT3</accession>
<dbReference type="GO" id="GO:0005737">
    <property type="term" value="C:cytoplasm"/>
    <property type="evidence" value="ECO:0007669"/>
    <property type="project" value="TreeGrafter"/>
</dbReference>
<sequence>MLHLSEKDLRAIGFRWPELAGVIGKAIASIDKGDYAQPLKPYLRYGNSANRIIAMPAYIGGGIHAAGIKWIASFPGNLSAGLPRAHSVTILNDADTGKPSAILNTATVSAVRTAAVSCFMLERWLASRSPVNRKLRIGIIGWGPIGQIHYEMCRTLFGDSIDHIYLTDIRGIEITGELSPNGRDELLDRVTIADSWQSWYPHCNVVITCTAGSARYVNVPPTPGTLLLDVSLRDYQLEAIQAIRSIVVDDWTEICREDTDIELLHRETGLQASDVMTLGDVGCRNALSGLADEETVLFCPMGMAAFDVAIAHWFVQQGNSLGIGTWLD</sequence>
<dbReference type="OrthoDB" id="9792005at2"/>
<evidence type="ECO:0000313" key="1">
    <source>
        <dbReference type="EMBL" id="REK74496.1"/>
    </source>
</evidence>
<organism evidence="1 2">
    <name type="scientific">Paenibacillus paeoniae</name>
    <dbReference type="NCBI Taxonomy" id="2292705"/>
    <lineage>
        <taxon>Bacteria</taxon>
        <taxon>Bacillati</taxon>
        <taxon>Bacillota</taxon>
        <taxon>Bacilli</taxon>
        <taxon>Bacillales</taxon>
        <taxon>Paenibacillaceae</taxon>
        <taxon>Paenibacillus</taxon>
    </lineage>
</organism>
<dbReference type="PANTHER" id="PTHR13812:SF19">
    <property type="entry name" value="KETIMINE REDUCTASE MU-CRYSTALLIN"/>
    <property type="match status" value="1"/>
</dbReference>
<comment type="caution">
    <text evidence="1">The sequence shown here is derived from an EMBL/GenBank/DDBJ whole genome shotgun (WGS) entry which is preliminary data.</text>
</comment>
<dbReference type="InterPro" id="IPR003462">
    <property type="entry name" value="ODC_Mu_crystall"/>
</dbReference>
<dbReference type="Gene3D" id="3.40.50.720">
    <property type="entry name" value="NAD(P)-binding Rossmann-like Domain"/>
    <property type="match status" value="1"/>
</dbReference>
<dbReference type="Pfam" id="PF02423">
    <property type="entry name" value="OCD_Mu_crystall"/>
    <property type="match status" value="1"/>
</dbReference>
<dbReference type="EMBL" id="QUBQ01000003">
    <property type="protein sequence ID" value="REK74496.1"/>
    <property type="molecule type" value="Genomic_DNA"/>
</dbReference>
<dbReference type="PANTHER" id="PTHR13812">
    <property type="entry name" value="KETIMINE REDUCTASE MU-CRYSTALLIN"/>
    <property type="match status" value="1"/>
</dbReference>
<gene>
    <name evidence="1" type="ORF">DX130_17595</name>
</gene>